<dbReference type="SUPFAM" id="SSF55486">
    <property type="entry name" value="Metalloproteases ('zincins'), catalytic domain"/>
    <property type="match status" value="1"/>
</dbReference>
<dbReference type="RefSeq" id="WP_192788612.1">
    <property type="nucleotide sequence ID" value="NZ_JADBEK010000001.1"/>
</dbReference>
<reference evidence="1 2" key="1">
    <citation type="submission" date="2020-10" db="EMBL/GenBank/DDBJ databases">
        <title>Sequencing the genomes of 1000 actinobacteria strains.</title>
        <authorList>
            <person name="Klenk H.-P."/>
        </authorList>
    </citation>
    <scope>NUCLEOTIDE SEQUENCE [LARGE SCALE GENOMIC DNA]</scope>
    <source>
        <strain evidence="1 2">DSM 43173</strain>
    </source>
</reference>
<evidence type="ECO:0000313" key="2">
    <source>
        <dbReference type="Proteomes" id="UP000633509"/>
    </source>
</evidence>
<dbReference type="EMBL" id="JADBEK010000001">
    <property type="protein sequence ID" value="MBE1588391.1"/>
    <property type="molecule type" value="Genomic_DNA"/>
</dbReference>
<comment type="caution">
    <text evidence="1">The sequence shown here is derived from an EMBL/GenBank/DDBJ whole genome shotgun (WGS) entry which is preliminary data.</text>
</comment>
<evidence type="ECO:0000313" key="1">
    <source>
        <dbReference type="EMBL" id="MBE1588391.1"/>
    </source>
</evidence>
<proteinExistence type="predicted"/>
<keyword evidence="2" id="KW-1185">Reference proteome</keyword>
<gene>
    <name evidence="1" type="ORF">H4W80_006649</name>
</gene>
<accession>A0ABR9M651</accession>
<sequence length="617" mass="65866">MIRDGRYEGQSGGISVTLRVDADGSGVISADVFQVAADGRKAYLASARTAPGTKVALDDGTWPAIWQAAPAGKTTGSLALAQAAQADGGSVTFVLDAPLNGLPTQTEVVVPVERKDDALRELGLEIELEQNVPAPSPVIFQGVERTVNGCLRAAGFAVKDVGRQSPIPAGIAGAWDDSLLYTMLSDLMLITGDASLRARAWELHLLLLSRAAIPGLAGVMFDAEGLLQRQGAAVFTAGFQGATRDQKIIRTIVHELGHALNLAHRFERVVGRADSTSFMNYDWRYLGGGHEQDYWREFGFTFDADELTFLRHGPLTALIPGGEPFHSVRYWADGGGGHSPYAPEIPFDGYRLTLAAPDSGAVFAFGQPVFLKVTLENRTAAELEVERWVLDPKAGPLEILVRRRSDPPADPTAFTPIAQRCMAAMDSTATLTIPPGGAISNNLNLTFGSAGFTFAEPGEYDITPVLGLPARDPAGEPVQWVVTGEPLRVRITPPQGVAEERDAEVLHASEVGAWFALGGTDALASAGEALQGVRERRQAETGSHDPVVAAIVRTAALDAARPSIRFQDEEYVRRDGDPERAARLLAGLDARALRTFDPYTAQQTIALAAEYRSAAGE</sequence>
<protein>
    <submittedName>
        <fullName evidence="1">Uncharacterized protein</fullName>
    </submittedName>
</protein>
<dbReference type="Proteomes" id="UP000633509">
    <property type="component" value="Unassembled WGS sequence"/>
</dbReference>
<name>A0ABR9M651_9ACTN</name>
<organism evidence="1 2">
    <name type="scientific">Nonomuraea angiospora</name>
    <dbReference type="NCBI Taxonomy" id="46172"/>
    <lineage>
        <taxon>Bacteria</taxon>
        <taxon>Bacillati</taxon>
        <taxon>Actinomycetota</taxon>
        <taxon>Actinomycetes</taxon>
        <taxon>Streptosporangiales</taxon>
        <taxon>Streptosporangiaceae</taxon>
        <taxon>Nonomuraea</taxon>
    </lineage>
</organism>